<feature type="region of interest" description="Disordered" evidence="3">
    <location>
        <begin position="1"/>
        <end position="31"/>
    </location>
</feature>
<keyword evidence="2" id="KW-0560">Oxidoreductase</keyword>
<dbReference type="Gene3D" id="1.10.630.10">
    <property type="entry name" value="Cytochrome P450"/>
    <property type="match status" value="1"/>
</dbReference>
<dbReference type="PANTHER" id="PTHR46696:SF1">
    <property type="entry name" value="CYTOCHROME P450 YJIB-RELATED"/>
    <property type="match status" value="1"/>
</dbReference>
<dbReference type="SUPFAM" id="SSF48264">
    <property type="entry name" value="Cytochrome P450"/>
    <property type="match status" value="1"/>
</dbReference>
<comment type="similarity">
    <text evidence="1 2">Belongs to the cytochrome P450 family.</text>
</comment>
<dbReference type="GO" id="GO:0004497">
    <property type="term" value="F:monooxygenase activity"/>
    <property type="evidence" value="ECO:0007669"/>
    <property type="project" value="UniProtKB-KW"/>
</dbReference>
<keyword evidence="2" id="KW-0479">Metal-binding</keyword>
<dbReference type="PRINTS" id="PR00359">
    <property type="entry name" value="BP450"/>
</dbReference>
<protein>
    <submittedName>
        <fullName evidence="4">Cytochrome P450</fullName>
    </submittedName>
</protein>
<dbReference type="GO" id="GO:0016705">
    <property type="term" value="F:oxidoreductase activity, acting on paired donors, with incorporation or reduction of molecular oxygen"/>
    <property type="evidence" value="ECO:0007669"/>
    <property type="project" value="InterPro"/>
</dbReference>
<organism evidence="4 5">
    <name type="scientific">Deinobacterium chartae</name>
    <dbReference type="NCBI Taxonomy" id="521158"/>
    <lineage>
        <taxon>Bacteria</taxon>
        <taxon>Thermotogati</taxon>
        <taxon>Deinococcota</taxon>
        <taxon>Deinococci</taxon>
        <taxon>Deinococcales</taxon>
        <taxon>Deinococcaceae</taxon>
        <taxon>Deinobacterium</taxon>
    </lineage>
</organism>
<dbReference type="InterPro" id="IPR001128">
    <property type="entry name" value="Cyt_P450"/>
</dbReference>
<evidence type="ECO:0000313" key="4">
    <source>
        <dbReference type="EMBL" id="MBB6099224.1"/>
    </source>
</evidence>
<evidence type="ECO:0000256" key="3">
    <source>
        <dbReference type="SAM" id="MobiDB-lite"/>
    </source>
</evidence>
<dbReference type="RefSeq" id="WP_183987981.1">
    <property type="nucleotide sequence ID" value="NZ_JACHHG010000010.1"/>
</dbReference>
<dbReference type="PROSITE" id="PS00086">
    <property type="entry name" value="CYTOCHROME_P450"/>
    <property type="match status" value="1"/>
</dbReference>
<dbReference type="EMBL" id="JACHHG010000010">
    <property type="protein sequence ID" value="MBB6099224.1"/>
    <property type="molecule type" value="Genomic_DNA"/>
</dbReference>
<keyword evidence="5" id="KW-1185">Reference proteome</keyword>
<evidence type="ECO:0000313" key="5">
    <source>
        <dbReference type="Proteomes" id="UP000569951"/>
    </source>
</evidence>
<reference evidence="4 5" key="1">
    <citation type="submission" date="2020-08" db="EMBL/GenBank/DDBJ databases">
        <title>Genomic Encyclopedia of Type Strains, Phase IV (KMG-IV): sequencing the most valuable type-strain genomes for metagenomic binning, comparative biology and taxonomic classification.</title>
        <authorList>
            <person name="Goeker M."/>
        </authorList>
    </citation>
    <scope>NUCLEOTIDE SEQUENCE [LARGE SCALE GENOMIC DNA]</scope>
    <source>
        <strain evidence="4 5">DSM 21458</strain>
    </source>
</reference>
<sequence length="404" mass="45330">MTTPSPATRCPFPHQARNEQKTNPHPLHAGPAVVRDAQGTYHVYGFEAARTVLRSEHTKQAGFNAEAIGDVPTLNNDPVLFAEGEQHHEMRRQTARYFTPTAVSGYRRMMERLADDLVDELVRTGTMNLDDLSLRMAVQVAARVVGLTDSALPGMASRIAGFVENDYAAPEHASSLVVRLKTLENQRRVLAFYLLDVRPAIARRRKQPREDLISHLLSRNYSDLEIVTECLTYGTAGMATTREFISAAAWHLLEQPELRLEYLHANERERHAILLEILRLEPVVGELYRRTTAELEVNGQVIPQGSRVALHIYDANADRSTVGEAPLAVCPQRSLPRGVQGQVMSFGDGHHRCPGAFLAIQESDIFLRRLLTLRGLRVVRPPRVSWNDLIKGYELRGFGLEVVR</sequence>
<dbReference type="Pfam" id="PF00067">
    <property type="entry name" value="p450"/>
    <property type="match status" value="1"/>
</dbReference>
<gene>
    <name evidence="4" type="ORF">HNR42_002662</name>
</gene>
<dbReference type="Proteomes" id="UP000569951">
    <property type="component" value="Unassembled WGS sequence"/>
</dbReference>
<dbReference type="GO" id="GO:0005506">
    <property type="term" value="F:iron ion binding"/>
    <property type="evidence" value="ECO:0007669"/>
    <property type="project" value="InterPro"/>
</dbReference>
<dbReference type="InterPro" id="IPR002397">
    <property type="entry name" value="Cyt_P450_B"/>
</dbReference>
<keyword evidence="2" id="KW-0349">Heme</keyword>
<name>A0A841I2J3_9DEIO</name>
<proteinExistence type="inferred from homology"/>
<dbReference type="InterPro" id="IPR036396">
    <property type="entry name" value="Cyt_P450_sf"/>
</dbReference>
<keyword evidence="2" id="KW-0503">Monooxygenase</keyword>
<keyword evidence="2" id="KW-0408">Iron</keyword>
<accession>A0A841I2J3</accession>
<comment type="caution">
    <text evidence="4">The sequence shown here is derived from an EMBL/GenBank/DDBJ whole genome shotgun (WGS) entry which is preliminary data.</text>
</comment>
<dbReference type="CDD" id="cd00302">
    <property type="entry name" value="cytochrome_P450"/>
    <property type="match status" value="1"/>
</dbReference>
<dbReference type="PANTHER" id="PTHR46696">
    <property type="entry name" value="P450, PUTATIVE (EUROFUNG)-RELATED"/>
    <property type="match status" value="1"/>
</dbReference>
<dbReference type="GO" id="GO:0020037">
    <property type="term" value="F:heme binding"/>
    <property type="evidence" value="ECO:0007669"/>
    <property type="project" value="InterPro"/>
</dbReference>
<evidence type="ECO:0000256" key="1">
    <source>
        <dbReference type="ARBA" id="ARBA00010617"/>
    </source>
</evidence>
<dbReference type="InterPro" id="IPR017972">
    <property type="entry name" value="Cyt_P450_CS"/>
</dbReference>
<evidence type="ECO:0000256" key="2">
    <source>
        <dbReference type="RuleBase" id="RU000461"/>
    </source>
</evidence>
<dbReference type="AlphaFoldDB" id="A0A841I2J3"/>